<feature type="domain" description="N-acetyltransferase" evidence="1">
    <location>
        <begin position="3"/>
        <end position="160"/>
    </location>
</feature>
<dbReference type="Proteomes" id="UP001299608">
    <property type="component" value="Unassembled WGS sequence"/>
</dbReference>
<dbReference type="Proteomes" id="UP000669239">
    <property type="component" value="Unassembled WGS sequence"/>
</dbReference>
<dbReference type="Gene3D" id="3.40.630.30">
    <property type="match status" value="1"/>
</dbReference>
<gene>
    <name evidence="3" type="ORF">G5B36_08150</name>
    <name evidence="2" type="ORF">L0N08_03310</name>
</gene>
<reference evidence="3 4" key="1">
    <citation type="journal article" date="2020" name="Cell Host Microbe">
        <title>Functional and Genomic Variation between Human-Derived Isolates of Lachnospiraceae Reveals Inter- and Intra-Species Diversity.</title>
        <authorList>
            <person name="Sorbara M.T."/>
            <person name="Littmann E.R."/>
            <person name="Fontana E."/>
            <person name="Moody T.U."/>
            <person name="Kohout C.E."/>
            <person name="Gjonbalaj M."/>
            <person name="Eaton V."/>
            <person name="Seok R."/>
            <person name="Leiner I.M."/>
            <person name="Pamer E.G."/>
        </authorList>
    </citation>
    <scope>NUCLEOTIDE SEQUENCE [LARGE SCALE GENOMIC DNA]</scope>
    <source>
        <strain evidence="3 4">MSK.1.17</strain>
    </source>
</reference>
<dbReference type="PROSITE" id="PS51186">
    <property type="entry name" value="GNAT"/>
    <property type="match status" value="1"/>
</dbReference>
<dbReference type="Pfam" id="PF00583">
    <property type="entry name" value="Acetyltransf_1"/>
    <property type="match status" value="1"/>
</dbReference>
<keyword evidence="4" id="KW-1185">Reference proteome</keyword>
<dbReference type="AlphaFoldDB" id="A0AAW5BW15"/>
<evidence type="ECO:0000313" key="2">
    <source>
        <dbReference type="EMBL" id="MCG4744436.1"/>
    </source>
</evidence>
<name>A0AAW5BW15_9FIRM</name>
<organism evidence="2 5">
    <name type="scientific">Enterocloster aldenensis</name>
    <dbReference type="NCBI Taxonomy" id="358742"/>
    <lineage>
        <taxon>Bacteria</taxon>
        <taxon>Bacillati</taxon>
        <taxon>Bacillota</taxon>
        <taxon>Clostridia</taxon>
        <taxon>Lachnospirales</taxon>
        <taxon>Lachnospiraceae</taxon>
        <taxon>Enterocloster</taxon>
    </lineage>
</organism>
<evidence type="ECO:0000313" key="3">
    <source>
        <dbReference type="EMBL" id="NSJ48674.1"/>
    </source>
</evidence>
<dbReference type="EMBL" id="JAKNGE010000003">
    <property type="protein sequence ID" value="MCG4744436.1"/>
    <property type="molecule type" value="Genomic_DNA"/>
</dbReference>
<dbReference type="InterPro" id="IPR000182">
    <property type="entry name" value="GNAT_dom"/>
</dbReference>
<evidence type="ECO:0000313" key="5">
    <source>
        <dbReference type="Proteomes" id="UP001299608"/>
    </source>
</evidence>
<protein>
    <submittedName>
        <fullName evidence="2">GNAT family N-acetyltransferase</fullName>
    </submittedName>
</protein>
<dbReference type="PANTHER" id="PTHR43138">
    <property type="entry name" value="ACETYLTRANSFERASE, GNAT FAMILY"/>
    <property type="match status" value="1"/>
</dbReference>
<dbReference type="GO" id="GO:0016747">
    <property type="term" value="F:acyltransferase activity, transferring groups other than amino-acyl groups"/>
    <property type="evidence" value="ECO:0007669"/>
    <property type="project" value="InterPro"/>
</dbReference>
<dbReference type="EMBL" id="JAAITT010000009">
    <property type="protein sequence ID" value="NSJ48674.1"/>
    <property type="molecule type" value="Genomic_DNA"/>
</dbReference>
<evidence type="ECO:0000259" key="1">
    <source>
        <dbReference type="PROSITE" id="PS51186"/>
    </source>
</evidence>
<accession>A0AAW5BW15</accession>
<dbReference type="PANTHER" id="PTHR43138:SF1">
    <property type="entry name" value="N-ACETYLTRANSFERASE ACA1"/>
    <property type="match status" value="1"/>
</dbReference>
<dbReference type="SUPFAM" id="SSF55729">
    <property type="entry name" value="Acyl-CoA N-acyltransferases (Nat)"/>
    <property type="match status" value="1"/>
</dbReference>
<evidence type="ECO:0000313" key="4">
    <source>
        <dbReference type="Proteomes" id="UP000669239"/>
    </source>
</evidence>
<proteinExistence type="predicted"/>
<reference evidence="3" key="2">
    <citation type="submission" date="2020-02" db="EMBL/GenBank/DDBJ databases">
        <authorList>
            <person name="Littmann E."/>
            <person name="Sorbara M."/>
        </authorList>
    </citation>
    <scope>NUCLEOTIDE SEQUENCE</scope>
    <source>
        <strain evidence="3">MSK.1.17</strain>
    </source>
</reference>
<dbReference type="RefSeq" id="WP_117560209.1">
    <property type="nucleotide sequence ID" value="NZ_CAXTHN010000012.1"/>
</dbReference>
<dbReference type="InterPro" id="IPR016181">
    <property type="entry name" value="Acyl_CoA_acyltransferase"/>
</dbReference>
<reference evidence="2" key="3">
    <citation type="submission" date="2022-01" db="EMBL/GenBank/DDBJ databases">
        <title>Collection of gut derived symbiotic bacterial strains cultured from healthy donors.</title>
        <authorList>
            <person name="Lin H."/>
            <person name="Kohout C."/>
            <person name="Waligurski E."/>
            <person name="Pamer E.G."/>
        </authorList>
    </citation>
    <scope>NUCLEOTIDE SEQUENCE</scope>
    <source>
        <strain evidence="2">DFI.6.55</strain>
    </source>
</reference>
<comment type="caution">
    <text evidence="2">The sequence shown here is derived from an EMBL/GenBank/DDBJ whole genome shotgun (WGS) entry which is preliminary data.</text>
</comment>
<dbReference type="InterPro" id="IPR052742">
    <property type="entry name" value="Mito_N-acetyltransferase"/>
</dbReference>
<sequence>MDIQIREYTKEDTKEAIRIWNHIVEEGNAFPQMDCLTESTGEEFFLGQSYTGIAVDVDSGEIAGLYILHPNHVGRCGHICNASYAVRWDLRGCQIGEKLVRHCMEQGKALGYGILQFNAVVKSNEAALHLYQKLGFTRLGVIPRGFLMKDGSFEDIIPHYIAL</sequence>